<evidence type="ECO:0000256" key="1">
    <source>
        <dbReference type="ARBA" id="ARBA00004123"/>
    </source>
</evidence>
<keyword evidence="5" id="KW-0539">Nucleus</keyword>
<dbReference type="GO" id="GO:0016592">
    <property type="term" value="C:mediator complex"/>
    <property type="evidence" value="ECO:0007669"/>
    <property type="project" value="InterPro"/>
</dbReference>
<keyword evidence="3" id="KW-0805">Transcription regulation</keyword>
<evidence type="ECO:0000256" key="4">
    <source>
        <dbReference type="ARBA" id="ARBA00023163"/>
    </source>
</evidence>
<dbReference type="AlphaFoldDB" id="A0A8H5HUC3"/>
<evidence type="ECO:0000313" key="8">
    <source>
        <dbReference type="EMBL" id="KAF5389434.1"/>
    </source>
</evidence>
<comment type="caution">
    <text evidence="8">The sequence shown here is derived from an EMBL/GenBank/DDBJ whole genome shotgun (WGS) entry which is preliminary data.</text>
</comment>
<protein>
    <recommendedName>
        <fullName evidence="7">DUF7082 domain-containing protein</fullName>
    </recommendedName>
</protein>
<dbReference type="PANTHER" id="PTHR39463">
    <property type="entry name" value="MEDUSA"/>
    <property type="match status" value="1"/>
</dbReference>
<dbReference type="InterPro" id="IPR021627">
    <property type="entry name" value="Mediator_Med27"/>
</dbReference>
<feature type="region of interest" description="Disordered" evidence="6">
    <location>
        <begin position="74"/>
        <end position="113"/>
    </location>
</feature>
<dbReference type="Proteomes" id="UP000518752">
    <property type="component" value="Unassembled WGS sequence"/>
</dbReference>
<keyword evidence="9" id="KW-1185">Reference proteome</keyword>
<feature type="domain" description="DUF7082" evidence="7">
    <location>
        <begin position="502"/>
        <end position="652"/>
    </location>
</feature>
<evidence type="ECO:0000259" key="7">
    <source>
        <dbReference type="Pfam" id="PF23305"/>
    </source>
</evidence>
<dbReference type="PANTHER" id="PTHR39463:SF1">
    <property type="entry name" value="MEDUSA"/>
    <property type="match status" value="1"/>
</dbReference>
<evidence type="ECO:0000256" key="2">
    <source>
        <dbReference type="ARBA" id="ARBA00008048"/>
    </source>
</evidence>
<feature type="compositionally biased region" description="Basic and acidic residues" evidence="6">
    <location>
        <begin position="744"/>
        <end position="761"/>
    </location>
</feature>
<dbReference type="EMBL" id="JAACJN010000022">
    <property type="protein sequence ID" value="KAF5389434.1"/>
    <property type="molecule type" value="Genomic_DNA"/>
</dbReference>
<sequence length="836" mass="93617">MTPPLPVESQVQALTELYNRVQKSRQLPGDLLKSAIVSNSLSLSSPSLSLYSQQLKDIGQTLLSDTVQTALRSADASAQADGQNISNNVRRENRKRRRAPSPESPQPYTGVAEDQDCSLFPLSKQDVVALKRQDLIEYVREFNKGPVSGKLGIWQATRSASREIKNPGILRFSVKDVLTAYLTVSCCGDDPALLVENVTAFGPREKKLPHSQSDYSVYRILSQEVGRMIHSDPQVALQTFMTLLCSYENLFTMRCDKCERVLSVEGHGVAVKRVWNEGNSELTSGLGLVSISFLGGTMIHVLEYSPNEGEPGIPISVRLHLTHSSPDPVFLRLLIAGKPLATKVRELPSVAYGKWQLDATAPALNHGLAADKAILSVQALDKENNLMDNVIFGEFSYWLSNRKQVPAPSHHHHHQHRRHGSIDSKLNIQSPASSVAPFTGRRRANTTATSSASPIIIKAESPKPRGFKKEAMRRIRVNSLMRAKYPVCKDVDEDLYAQTPLLQIVTSLDVICADWDPIEQRAGRRLVKFTKVQDGRKLIVSCEPVSQDDYRETESVISCIYREETQSYYVTSVDIIYLLERLTSDEFPVEEKNRIRRNLEGLRPITVSKHKQGFEKFFHRIMEFPDPKPRNIEKDLKVFEWSLLGQALDKILSKYHVYTSSPTDSTVSLPLEPSDDFPPYTSIEHQVIKSNRPPDDYPELVNSSPPPLKFEPFDDRALLFLEPHDNGLESLTPNPTTPFMFDGSGRESRSTPENRPLHLDDSVLTGKWTPPERLGSADLGIGDYRHLSVFHLAEPGEAPHLSNNDDAHGYESYQNSGLPTYTFHGIADPSPLPPYF</sequence>
<evidence type="ECO:0000256" key="5">
    <source>
        <dbReference type="ARBA" id="ARBA00023242"/>
    </source>
</evidence>
<dbReference type="OrthoDB" id="1751210at2759"/>
<dbReference type="Pfam" id="PF11571">
    <property type="entry name" value="Med27"/>
    <property type="match status" value="1"/>
</dbReference>
<proteinExistence type="inferred from homology"/>
<keyword evidence="4" id="KW-0804">Transcription</keyword>
<comment type="subcellular location">
    <subcellularLocation>
        <location evidence="1">Nucleus</location>
    </subcellularLocation>
</comment>
<name>A0A8H5HUC3_9AGAR</name>
<evidence type="ECO:0000256" key="3">
    <source>
        <dbReference type="ARBA" id="ARBA00023015"/>
    </source>
</evidence>
<feature type="region of interest" description="Disordered" evidence="6">
    <location>
        <begin position="727"/>
        <end position="764"/>
    </location>
</feature>
<gene>
    <name evidence="8" type="ORF">D9757_004310</name>
</gene>
<dbReference type="InterPro" id="IPR055509">
    <property type="entry name" value="DUF7082"/>
</dbReference>
<accession>A0A8H5HUC3</accession>
<reference evidence="8 9" key="1">
    <citation type="journal article" date="2020" name="ISME J.">
        <title>Uncovering the hidden diversity of litter-decomposition mechanisms in mushroom-forming fungi.</title>
        <authorList>
            <person name="Floudas D."/>
            <person name="Bentzer J."/>
            <person name="Ahren D."/>
            <person name="Johansson T."/>
            <person name="Persson P."/>
            <person name="Tunlid A."/>
        </authorList>
    </citation>
    <scope>NUCLEOTIDE SEQUENCE [LARGE SCALE GENOMIC DNA]</scope>
    <source>
        <strain evidence="8 9">CBS 406.79</strain>
    </source>
</reference>
<comment type="similarity">
    <text evidence="2">Belongs to the Mediator complex subunit 27 family.</text>
</comment>
<evidence type="ECO:0000256" key="6">
    <source>
        <dbReference type="SAM" id="MobiDB-lite"/>
    </source>
</evidence>
<dbReference type="Pfam" id="PF23305">
    <property type="entry name" value="DUF7082"/>
    <property type="match status" value="1"/>
</dbReference>
<organism evidence="8 9">
    <name type="scientific">Collybiopsis confluens</name>
    <dbReference type="NCBI Taxonomy" id="2823264"/>
    <lineage>
        <taxon>Eukaryota</taxon>
        <taxon>Fungi</taxon>
        <taxon>Dikarya</taxon>
        <taxon>Basidiomycota</taxon>
        <taxon>Agaricomycotina</taxon>
        <taxon>Agaricomycetes</taxon>
        <taxon>Agaricomycetidae</taxon>
        <taxon>Agaricales</taxon>
        <taxon>Marasmiineae</taxon>
        <taxon>Omphalotaceae</taxon>
        <taxon>Collybiopsis</taxon>
    </lineage>
</organism>
<evidence type="ECO:0000313" key="9">
    <source>
        <dbReference type="Proteomes" id="UP000518752"/>
    </source>
</evidence>